<accession>K0AVV1</accession>
<dbReference type="Proteomes" id="UP000006094">
    <property type="component" value="Chromosome"/>
</dbReference>
<dbReference type="Gene3D" id="3.20.20.140">
    <property type="entry name" value="Metal-dependent hydrolases"/>
    <property type="match status" value="1"/>
</dbReference>
<evidence type="ECO:0000256" key="5">
    <source>
        <dbReference type="ARBA" id="ARBA00022801"/>
    </source>
</evidence>
<dbReference type="RefSeq" id="WP_014967130.1">
    <property type="nucleotide sequence ID" value="NC_018664.1"/>
</dbReference>
<dbReference type="PANTHER" id="PTHR21039">
    <property type="entry name" value="HISTIDINOL PHOSPHATASE-RELATED"/>
    <property type="match status" value="1"/>
</dbReference>
<name>K0AVV1_GOTA9</name>
<dbReference type="SMART" id="SM00481">
    <property type="entry name" value="POLIIIAc"/>
    <property type="match status" value="1"/>
</dbReference>
<comment type="catalytic activity">
    <reaction evidence="7 8">
        <text>L-histidinol phosphate + H2O = L-histidinol + phosphate</text>
        <dbReference type="Rhea" id="RHEA:14465"/>
        <dbReference type="ChEBI" id="CHEBI:15377"/>
        <dbReference type="ChEBI" id="CHEBI:43474"/>
        <dbReference type="ChEBI" id="CHEBI:57699"/>
        <dbReference type="ChEBI" id="CHEBI:57980"/>
        <dbReference type="EC" id="3.1.3.15"/>
    </reaction>
</comment>
<evidence type="ECO:0000256" key="2">
    <source>
        <dbReference type="ARBA" id="ARBA00009152"/>
    </source>
</evidence>
<keyword evidence="11" id="KW-1185">Reference proteome</keyword>
<dbReference type="Pfam" id="PF02811">
    <property type="entry name" value="PHP"/>
    <property type="match status" value="1"/>
</dbReference>
<dbReference type="PANTHER" id="PTHR21039:SF0">
    <property type="entry name" value="HISTIDINOL-PHOSPHATASE"/>
    <property type="match status" value="1"/>
</dbReference>
<dbReference type="InterPro" id="IPR010140">
    <property type="entry name" value="Histidinol_P_phosphatase_HisJ"/>
</dbReference>
<reference evidence="10 11" key="1">
    <citation type="journal article" date="2012" name="PLoS ONE">
        <title>The purine-utilizing bacterium Clostridium acidurici 9a: a genome-guided metabolic reconsideration.</title>
        <authorList>
            <person name="Hartwich K."/>
            <person name="Poehlein A."/>
            <person name="Daniel R."/>
        </authorList>
    </citation>
    <scope>NUCLEOTIDE SEQUENCE [LARGE SCALE GENOMIC DNA]</scope>
    <source>
        <strain evidence="11">ATCC 7906 / DSM 604 / BCRC 14475 / CIP 104303 / KCTC 5404 / NCIMB 10678 / 9a</strain>
    </source>
</reference>
<evidence type="ECO:0000256" key="6">
    <source>
        <dbReference type="ARBA" id="ARBA00023102"/>
    </source>
</evidence>
<comment type="similarity">
    <text evidence="2 8">Belongs to the PHP hydrolase family. HisK subfamily.</text>
</comment>
<dbReference type="InterPro" id="IPR003141">
    <property type="entry name" value="Pol/His_phosphatase_N"/>
</dbReference>
<dbReference type="GO" id="GO:0004401">
    <property type="term" value="F:histidinol-phosphatase activity"/>
    <property type="evidence" value="ECO:0007669"/>
    <property type="project" value="UniProtKB-UniRule"/>
</dbReference>
<dbReference type="GO" id="GO:0005737">
    <property type="term" value="C:cytoplasm"/>
    <property type="evidence" value="ECO:0007669"/>
    <property type="project" value="TreeGrafter"/>
</dbReference>
<dbReference type="HOGENOM" id="CLU_054611_3_0_9"/>
<dbReference type="AlphaFoldDB" id="K0AVV1"/>
<dbReference type="SUPFAM" id="SSF89550">
    <property type="entry name" value="PHP domain-like"/>
    <property type="match status" value="1"/>
</dbReference>
<feature type="domain" description="Polymerase/histidinol phosphatase N-terminal" evidence="9">
    <location>
        <begin position="2"/>
        <end position="84"/>
    </location>
</feature>
<dbReference type="InterPro" id="IPR004013">
    <property type="entry name" value="PHP_dom"/>
</dbReference>
<evidence type="ECO:0000256" key="4">
    <source>
        <dbReference type="ARBA" id="ARBA00022605"/>
    </source>
</evidence>
<keyword evidence="4 8" id="KW-0028">Amino-acid biosynthesis</keyword>
<comment type="pathway">
    <text evidence="1 8">Amino-acid biosynthesis; L-histidine biosynthesis; L-histidine from 5-phospho-alpha-D-ribose 1-diphosphate: step 8/9.</text>
</comment>
<keyword evidence="5 8" id="KW-0378">Hydrolase</keyword>
<dbReference type="STRING" id="1128398.Curi_c09770"/>
<evidence type="ECO:0000256" key="8">
    <source>
        <dbReference type="RuleBase" id="RU366003"/>
    </source>
</evidence>
<sequence length="266" mass="31001">MYDFHVHSNFSGDCEYSMEEMVKGAIKNNIKMMSFTDHMDHDYGNCEVDFIFEVEDYLKHFNKVKDSFKNDIELLTGVEIGMQPHLVTKIYDLMPLDVFDFIIMSIHTAKGSELHEGDFYKNKSASKAYADYYEDLYTCVSNFDNFDIVGHVNIIDRYTNFLKNPEIEFNEYKDLLIEVLKKIISKDKGIEVNTSGIRYGLGAFHPNVEILKLYKQLGGEIITFGSDSHTPKDLGFMYADVLNLLRDLDFKYITTFKERKHNFIKI</sequence>
<dbReference type="GO" id="GO:0000105">
    <property type="term" value="P:L-histidine biosynthetic process"/>
    <property type="evidence" value="ECO:0007669"/>
    <property type="project" value="UniProtKB-UniRule"/>
</dbReference>
<dbReference type="UniPathway" id="UPA00031">
    <property type="reaction ID" value="UER00013"/>
</dbReference>
<dbReference type="eggNOG" id="COG1387">
    <property type="taxonomic scope" value="Bacteria"/>
</dbReference>
<protein>
    <recommendedName>
        <fullName evidence="3 8">Histidinol-phosphatase</fullName>
        <shortName evidence="8">HolPase</shortName>
        <ecNumber evidence="3 8">3.1.3.15</ecNumber>
    </recommendedName>
</protein>
<evidence type="ECO:0000313" key="11">
    <source>
        <dbReference type="Proteomes" id="UP000006094"/>
    </source>
</evidence>
<dbReference type="NCBIfam" id="TIGR01856">
    <property type="entry name" value="hisJ_fam"/>
    <property type="match status" value="1"/>
</dbReference>
<dbReference type="KEGG" id="cad:Curi_c09770"/>
<evidence type="ECO:0000259" key="9">
    <source>
        <dbReference type="SMART" id="SM00481"/>
    </source>
</evidence>
<proteinExistence type="inferred from homology"/>
<evidence type="ECO:0000313" key="10">
    <source>
        <dbReference type="EMBL" id="AFS77993.1"/>
    </source>
</evidence>
<dbReference type="OrthoDB" id="9775255at2"/>
<organism evidence="10 11">
    <name type="scientific">Gottschalkia acidurici (strain ATCC 7906 / DSM 604 / BCRC 14475 / CIP 104303 / KCTC 5404 / NCIMB 10678 / 9a)</name>
    <name type="common">Clostridium acidurici</name>
    <dbReference type="NCBI Taxonomy" id="1128398"/>
    <lineage>
        <taxon>Bacteria</taxon>
        <taxon>Bacillati</taxon>
        <taxon>Bacillota</taxon>
        <taxon>Tissierellia</taxon>
        <taxon>Tissierellales</taxon>
        <taxon>Gottschalkiaceae</taxon>
        <taxon>Gottschalkia</taxon>
    </lineage>
</organism>
<dbReference type="EMBL" id="CP003326">
    <property type="protein sequence ID" value="AFS77993.1"/>
    <property type="molecule type" value="Genomic_DNA"/>
</dbReference>
<dbReference type="EC" id="3.1.3.15" evidence="3 8"/>
<gene>
    <name evidence="10" type="primary">hisK</name>
    <name evidence="10" type="ordered locus">Curi_c09770</name>
</gene>
<evidence type="ECO:0000256" key="7">
    <source>
        <dbReference type="ARBA" id="ARBA00049158"/>
    </source>
</evidence>
<evidence type="ECO:0000256" key="3">
    <source>
        <dbReference type="ARBA" id="ARBA00013085"/>
    </source>
</evidence>
<keyword evidence="6 8" id="KW-0368">Histidine biosynthesis</keyword>
<evidence type="ECO:0000256" key="1">
    <source>
        <dbReference type="ARBA" id="ARBA00004970"/>
    </source>
</evidence>
<dbReference type="InterPro" id="IPR016195">
    <property type="entry name" value="Pol/histidinol_Pase-like"/>
</dbReference>